<feature type="non-terminal residue" evidence="2">
    <location>
        <position position="1"/>
    </location>
</feature>
<dbReference type="EMBL" id="HACG01005074">
    <property type="protein sequence ID" value="CEK51939.1"/>
    <property type="molecule type" value="Transcribed_RNA"/>
</dbReference>
<name>A0A0B6Y753_9EUPU</name>
<feature type="transmembrane region" description="Helical" evidence="1">
    <location>
        <begin position="20"/>
        <end position="38"/>
    </location>
</feature>
<organism evidence="2">
    <name type="scientific">Arion vulgaris</name>
    <dbReference type="NCBI Taxonomy" id="1028688"/>
    <lineage>
        <taxon>Eukaryota</taxon>
        <taxon>Metazoa</taxon>
        <taxon>Spiralia</taxon>
        <taxon>Lophotrochozoa</taxon>
        <taxon>Mollusca</taxon>
        <taxon>Gastropoda</taxon>
        <taxon>Heterobranchia</taxon>
        <taxon>Euthyneura</taxon>
        <taxon>Panpulmonata</taxon>
        <taxon>Eupulmonata</taxon>
        <taxon>Stylommatophora</taxon>
        <taxon>Helicina</taxon>
        <taxon>Arionoidea</taxon>
        <taxon>Arionidae</taxon>
        <taxon>Arion</taxon>
    </lineage>
</organism>
<gene>
    <name evidence="2" type="primary">ORF14892</name>
</gene>
<accession>A0A0B6Y753</accession>
<keyword evidence="1" id="KW-0812">Transmembrane</keyword>
<reference evidence="2" key="1">
    <citation type="submission" date="2014-12" db="EMBL/GenBank/DDBJ databases">
        <title>Insight into the proteome of Arion vulgaris.</title>
        <authorList>
            <person name="Aradska J."/>
            <person name="Bulat T."/>
            <person name="Smidak R."/>
            <person name="Sarate P."/>
            <person name="Gangsoo J."/>
            <person name="Sialana F."/>
            <person name="Bilban M."/>
            <person name="Lubec G."/>
        </authorList>
    </citation>
    <scope>NUCLEOTIDE SEQUENCE</scope>
    <source>
        <tissue evidence="2">Skin</tissue>
    </source>
</reference>
<protein>
    <submittedName>
        <fullName evidence="2">Uncharacterized protein</fullName>
    </submittedName>
</protein>
<evidence type="ECO:0000256" key="1">
    <source>
        <dbReference type="SAM" id="Phobius"/>
    </source>
</evidence>
<feature type="transmembrane region" description="Helical" evidence="1">
    <location>
        <begin position="77"/>
        <end position="97"/>
    </location>
</feature>
<sequence>RVPLEREASILPIRHRDHQFIFSLSCSHFPLVILLSFSLTNTQLFMKYSLIYIILVCVLSNLICIGLHISANSLTNMAFISIIIIANTITTIITLTITTMSS</sequence>
<proteinExistence type="predicted"/>
<evidence type="ECO:0000313" key="2">
    <source>
        <dbReference type="EMBL" id="CEK51939.1"/>
    </source>
</evidence>
<keyword evidence="1" id="KW-0472">Membrane</keyword>
<keyword evidence="1" id="KW-1133">Transmembrane helix</keyword>
<feature type="non-terminal residue" evidence="2">
    <location>
        <position position="102"/>
    </location>
</feature>
<dbReference type="AlphaFoldDB" id="A0A0B6Y753"/>
<feature type="transmembrane region" description="Helical" evidence="1">
    <location>
        <begin position="50"/>
        <end position="71"/>
    </location>
</feature>